<dbReference type="EMBL" id="UINC01009717">
    <property type="protein sequence ID" value="SVA43512.1"/>
    <property type="molecule type" value="Genomic_DNA"/>
</dbReference>
<evidence type="ECO:0000313" key="1">
    <source>
        <dbReference type="EMBL" id="SVA43512.1"/>
    </source>
</evidence>
<dbReference type="AlphaFoldDB" id="A0A381VTB4"/>
<dbReference type="SUPFAM" id="SSF52833">
    <property type="entry name" value="Thioredoxin-like"/>
    <property type="match status" value="1"/>
</dbReference>
<proteinExistence type="predicted"/>
<accession>A0A381VTB4</accession>
<name>A0A381VTB4_9ZZZZ</name>
<gene>
    <name evidence="1" type="ORF">METZ01_LOCUS96366</name>
</gene>
<organism evidence="1">
    <name type="scientific">marine metagenome</name>
    <dbReference type="NCBI Taxonomy" id="408172"/>
    <lineage>
        <taxon>unclassified sequences</taxon>
        <taxon>metagenomes</taxon>
        <taxon>ecological metagenomes</taxon>
    </lineage>
</organism>
<sequence>MQFLNENDSNFVRDRFKKELVDDVTVTLFTQPDLKGLIVPGRDCETCQPTEQLLREVSDLSDKVILQTVNHREDTEVSELANVERIPTILISKGEESNVRYLGIPAGTEFPVLLEAIVNVSSGAPNLNEETLEFLKDLENELTIKVFVTPN</sequence>
<dbReference type="InterPro" id="IPR036249">
    <property type="entry name" value="Thioredoxin-like_sf"/>
</dbReference>
<evidence type="ECO:0008006" key="2">
    <source>
        <dbReference type="Google" id="ProtNLM"/>
    </source>
</evidence>
<dbReference type="PANTHER" id="PTHR37170">
    <property type="entry name" value="GLUTAREDOXIN-RELATED"/>
    <property type="match status" value="1"/>
</dbReference>
<reference evidence="1" key="1">
    <citation type="submission" date="2018-05" db="EMBL/GenBank/DDBJ databases">
        <authorList>
            <person name="Lanie J.A."/>
            <person name="Ng W.-L."/>
            <person name="Kazmierczak K.M."/>
            <person name="Andrzejewski T.M."/>
            <person name="Davidsen T.M."/>
            <person name="Wayne K.J."/>
            <person name="Tettelin H."/>
            <person name="Glass J.I."/>
            <person name="Rusch D."/>
            <person name="Podicherti R."/>
            <person name="Tsui H.-C.T."/>
            <person name="Winkler M.E."/>
        </authorList>
    </citation>
    <scope>NUCLEOTIDE SEQUENCE</scope>
</reference>
<dbReference type="Gene3D" id="3.40.30.10">
    <property type="entry name" value="Glutaredoxin"/>
    <property type="match status" value="1"/>
</dbReference>
<protein>
    <recommendedName>
        <fullName evidence="2">Thioredoxin-like fold domain-containing protein</fullName>
    </recommendedName>
</protein>
<dbReference type="PANTHER" id="PTHR37170:SF1">
    <property type="entry name" value="GLUTAREDOXIN-LIKE PROTEIN"/>
    <property type="match status" value="1"/>
</dbReference>